<sequence>MSILQWFIFFLALQIVHYLGTWKLYEKAGRKSWEAAIPVYNSIVLMKIINRPTWWTALLFVPVVNLIMFIVVWVETLRSFGKNTTKDTILGVVTLGFYIYYINYFEEVTYKRDRSLVATTKTGDTVSSLLFAIVVATMVHSYVLQPFNIPTSSLEKSLLVGDFLFVSKFHYGARTPKTAIALPMVHDSIPLTGMKSYLSLPQLPSFRFPGLQAIKRNDIVVFNWPVDTVYMFRDPSGRHIDKPLDKRSNYVKRCVGLPGDNLSIKNGDVYIDNKKQTYSERTKLQYVCKLSLIENLQESFKKEFDITEIYGDVFKIKKEYWDSPDFKKFCNENPNEIQLKEFSSRDNSEFVTVYGGVTQNVFDKLKLELYNDKIIANITVDNFNKLKKDTRVKNVERIINKNDKGIFPHNQNWSQDNYGSIYIPEAGKTVALNKESLPFYRRLITVYEGNKLEEKGGQIFINDKPAINYTFQQDYYWMMGDNRNNSEDSRYWGFVPFDHVVGKPVFIWWSIDPNLPWSQAIDKIRWDRLFCTVGGDGQPTSYFKYFLILLVGWFGFDYFRKKKKG</sequence>
<keyword evidence="7" id="KW-0645">Protease</keyword>
<dbReference type="RefSeq" id="WP_091477139.1">
    <property type="nucleotide sequence ID" value="NZ_FOJT01000005.1"/>
</dbReference>
<evidence type="ECO:0000256" key="3">
    <source>
        <dbReference type="ARBA" id="ARBA00013208"/>
    </source>
</evidence>
<feature type="transmembrane region" description="Helical" evidence="7">
    <location>
        <begin position="54"/>
        <end position="76"/>
    </location>
</feature>
<evidence type="ECO:0000256" key="2">
    <source>
        <dbReference type="ARBA" id="ARBA00009370"/>
    </source>
</evidence>
<dbReference type="InterPro" id="IPR043739">
    <property type="entry name" value="DUF5684"/>
</dbReference>
<name>A0A1I0ZGP0_9FLAO</name>
<dbReference type="AlphaFoldDB" id="A0A1I0ZGP0"/>
<dbReference type="PRINTS" id="PR00727">
    <property type="entry name" value="LEADERPTASE"/>
</dbReference>
<dbReference type="GO" id="GO:0004252">
    <property type="term" value="F:serine-type endopeptidase activity"/>
    <property type="evidence" value="ECO:0007669"/>
    <property type="project" value="InterPro"/>
</dbReference>
<comment type="caution">
    <text evidence="7">Lacks conserved residue(s) required for the propagation of feature annotation.</text>
</comment>
<dbReference type="EMBL" id="FOJT01000005">
    <property type="protein sequence ID" value="SFB23373.1"/>
    <property type="molecule type" value="Genomic_DNA"/>
</dbReference>
<evidence type="ECO:0000313" key="10">
    <source>
        <dbReference type="Proteomes" id="UP000199604"/>
    </source>
</evidence>
<feature type="domain" description="Peptidase S26" evidence="8">
    <location>
        <begin position="125"/>
        <end position="278"/>
    </location>
</feature>
<dbReference type="SUPFAM" id="SSF51306">
    <property type="entry name" value="LexA/Signal peptidase"/>
    <property type="match status" value="2"/>
</dbReference>
<dbReference type="GO" id="GO:0016020">
    <property type="term" value="C:membrane"/>
    <property type="evidence" value="ECO:0007669"/>
    <property type="project" value="UniProtKB-SubCell"/>
</dbReference>
<gene>
    <name evidence="9" type="ORF">SAMN05660845_2185</name>
</gene>
<dbReference type="Proteomes" id="UP000199604">
    <property type="component" value="Unassembled WGS sequence"/>
</dbReference>
<evidence type="ECO:0000256" key="4">
    <source>
        <dbReference type="ARBA" id="ARBA00019232"/>
    </source>
</evidence>
<organism evidence="9 10">
    <name type="scientific">Flavobacterium swingsii</name>
    <dbReference type="NCBI Taxonomy" id="498292"/>
    <lineage>
        <taxon>Bacteria</taxon>
        <taxon>Pseudomonadati</taxon>
        <taxon>Bacteroidota</taxon>
        <taxon>Flavobacteriia</taxon>
        <taxon>Flavobacteriales</taxon>
        <taxon>Flavobacteriaceae</taxon>
        <taxon>Flavobacterium</taxon>
    </lineage>
</organism>
<dbReference type="EC" id="3.4.21.89" evidence="3 7"/>
<comment type="subcellular location">
    <subcellularLocation>
        <location evidence="7">Membrane</location>
        <topology evidence="7">Single-pass type II membrane protein</topology>
    </subcellularLocation>
</comment>
<feature type="active site" evidence="6">
    <location>
        <position position="153"/>
    </location>
</feature>
<feature type="active site" evidence="6">
    <location>
        <position position="252"/>
    </location>
</feature>
<dbReference type="InterPro" id="IPR036286">
    <property type="entry name" value="LexA/Signal_pep-like_sf"/>
</dbReference>
<dbReference type="GO" id="GO:0006465">
    <property type="term" value="P:signal peptide processing"/>
    <property type="evidence" value="ECO:0007669"/>
    <property type="project" value="InterPro"/>
</dbReference>
<keyword evidence="7" id="KW-0472">Membrane</keyword>
<dbReference type="Pfam" id="PF10502">
    <property type="entry name" value="Peptidase_S26"/>
    <property type="match status" value="2"/>
</dbReference>
<feature type="transmembrane region" description="Helical" evidence="7">
    <location>
        <begin position="126"/>
        <end position="144"/>
    </location>
</feature>
<dbReference type="Pfam" id="PF18936">
    <property type="entry name" value="DUF5684"/>
    <property type="match status" value="1"/>
</dbReference>
<keyword evidence="5 7" id="KW-0378">Hydrolase</keyword>
<protein>
    <recommendedName>
        <fullName evidence="4 7">Signal peptidase I</fullName>
        <ecNumber evidence="3 7">3.4.21.89</ecNumber>
    </recommendedName>
</protein>
<feature type="transmembrane region" description="Helical" evidence="7">
    <location>
        <begin position="6"/>
        <end position="25"/>
    </location>
</feature>
<accession>A0A1I0ZGP0</accession>
<evidence type="ECO:0000256" key="6">
    <source>
        <dbReference type="PIRSR" id="PIRSR600223-1"/>
    </source>
</evidence>
<keyword evidence="7" id="KW-0812">Transmembrane</keyword>
<dbReference type="PANTHER" id="PTHR43390:SF1">
    <property type="entry name" value="CHLOROPLAST PROCESSING PEPTIDASE"/>
    <property type="match status" value="1"/>
</dbReference>
<comment type="similarity">
    <text evidence="2 7">Belongs to the peptidase S26 family.</text>
</comment>
<evidence type="ECO:0000259" key="8">
    <source>
        <dbReference type="Pfam" id="PF10502"/>
    </source>
</evidence>
<dbReference type="Gene3D" id="2.10.109.10">
    <property type="entry name" value="Umud Fragment, subunit A"/>
    <property type="match status" value="2"/>
</dbReference>
<evidence type="ECO:0000256" key="7">
    <source>
        <dbReference type="RuleBase" id="RU362042"/>
    </source>
</evidence>
<dbReference type="InterPro" id="IPR000223">
    <property type="entry name" value="Pept_S26A_signal_pept_1"/>
</dbReference>
<keyword evidence="10" id="KW-1185">Reference proteome</keyword>
<keyword evidence="7" id="KW-1133">Transmembrane helix</keyword>
<dbReference type="NCBIfam" id="TIGR02227">
    <property type="entry name" value="sigpep_I_bact"/>
    <property type="match status" value="2"/>
</dbReference>
<evidence type="ECO:0000256" key="1">
    <source>
        <dbReference type="ARBA" id="ARBA00000677"/>
    </source>
</evidence>
<dbReference type="GO" id="GO:0009003">
    <property type="term" value="F:signal peptidase activity"/>
    <property type="evidence" value="ECO:0007669"/>
    <property type="project" value="UniProtKB-EC"/>
</dbReference>
<evidence type="ECO:0000256" key="5">
    <source>
        <dbReference type="ARBA" id="ARBA00022801"/>
    </source>
</evidence>
<dbReference type="InterPro" id="IPR019758">
    <property type="entry name" value="Pept_S26A_signal_pept_1_CS"/>
</dbReference>
<feature type="domain" description="Peptidase S26" evidence="8">
    <location>
        <begin position="471"/>
        <end position="509"/>
    </location>
</feature>
<comment type="catalytic activity">
    <reaction evidence="1 7">
        <text>Cleavage of hydrophobic, N-terminal signal or leader sequences from secreted and periplasmic proteins.</text>
        <dbReference type="EC" id="3.4.21.89"/>
    </reaction>
</comment>
<dbReference type="PROSITE" id="PS00761">
    <property type="entry name" value="SPASE_I_3"/>
    <property type="match status" value="1"/>
</dbReference>
<dbReference type="InterPro" id="IPR019533">
    <property type="entry name" value="Peptidase_S26"/>
</dbReference>
<dbReference type="OrthoDB" id="9802919at2"/>
<dbReference type="STRING" id="498292.SAMN05660845_2185"/>
<evidence type="ECO:0000313" key="9">
    <source>
        <dbReference type="EMBL" id="SFB23373.1"/>
    </source>
</evidence>
<proteinExistence type="inferred from homology"/>
<reference evidence="10" key="1">
    <citation type="submission" date="2016-10" db="EMBL/GenBank/DDBJ databases">
        <authorList>
            <person name="Varghese N."/>
            <person name="Submissions S."/>
        </authorList>
    </citation>
    <scope>NUCLEOTIDE SEQUENCE [LARGE SCALE GENOMIC DNA]</scope>
    <source>
        <strain evidence="10">DSM 21789</strain>
    </source>
</reference>
<dbReference type="CDD" id="cd06530">
    <property type="entry name" value="S26_SPase_I"/>
    <property type="match status" value="2"/>
</dbReference>
<dbReference type="PANTHER" id="PTHR43390">
    <property type="entry name" value="SIGNAL PEPTIDASE I"/>
    <property type="match status" value="1"/>
</dbReference>
<feature type="transmembrane region" description="Helical" evidence="7">
    <location>
        <begin position="88"/>
        <end position="105"/>
    </location>
</feature>